<evidence type="ECO:0000313" key="7">
    <source>
        <dbReference type="Proteomes" id="UP000290365"/>
    </source>
</evidence>
<feature type="repeat" description="WD" evidence="3">
    <location>
        <begin position="451"/>
        <end position="476"/>
    </location>
</feature>
<dbReference type="SMART" id="SM00320">
    <property type="entry name" value="WD40"/>
    <property type="match status" value="7"/>
</dbReference>
<name>A0A4P6K125_KTERU</name>
<keyword evidence="2" id="KW-0677">Repeat</keyword>
<dbReference type="RefSeq" id="WP_129892908.1">
    <property type="nucleotide sequence ID" value="NZ_CP035758.1"/>
</dbReference>
<dbReference type="KEGG" id="kbs:EPA93_40090"/>
<dbReference type="InterPro" id="IPR019775">
    <property type="entry name" value="WD40_repeat_CS"/>
</dbReference>
<dbReference type="CDD" id="cd00200">
    <property type="entry name" value="WD40"/>
    <property type="match status" value="1"/>
</dbReference>
<dbReference type="InterPro" id="IPR035897">
    <property type="entry name" value="Toll_tir_struct_dom_sf"/>
</dbReference>
<dbReference type="Proteomes" id="UP000290365">
    <property type="component" value="Chromosome"/>
</dbReference>
<evidence type="ECO:0000313" key="6">
    <source>
        <dbReference type="EMBL" id="QBD81847.1"/>
    </source>
</evidence>
<dbReference type="InterPro" id="IPR001680">
    <property type="entry name" value="WD40_rpt"/>
</dbReference>
<feature type="region of interest" description="Disordered" evidence="4">
    <location>
        <begin position="160"/>
        <end position="187"/>
    </location>
</feature>
<dbReference type="GO" id="GO:0007165">
    <property type="term" value="P:signal transduction"/>
    <property type="evidence" value="ECO:0007669"/>
    <property type="project" value="InterPro"/>
</dbReference>
<dbReference type="PROSITE" id="PS50104">
    <property type="entry name" value="TIR"/>
    <property type="match status" value="1"/>
</dbReference>
<accession>A0A4P6K125</accession>
<sequence length="528" mass="57989">MASSLNASYIFVCHSHKDNDFCRRLTYDLRTALDDPTAVWDGPLDGLMGGDLKLHKTTEQLKECEIFLVMLSHNAVADGDVRHQIDIALQLKKRIVPILYQPCQIPILLKGIIPVSFLPAAEQTEVSAELYQQAFQQLLIALLLPPEVIEEAKLRLKQVSGTGPTETQHGEIAPESARPSKTGRPAQAETIKINKTEQGEAILAEPGQASLDNRHPRQGERLYIYDIHSAIVCSVAWSPDGMRIASGSADKTVRIWDASTGHNLLTYRGHAAQLFPPAYVFTVAWSPDGTYIASGGNGANIHVWRAANGQKVAVYSGHFAPLASIFSIAWSPNGQCIASTNLHPLDIAIHLWEAHTGQLIRKIDARASFTDTSHYTDAISCSPDGMRIACAQVKDVRIYNALTGQRILIYGHNGRWTGAVAWSPDGTRIASGDGQKIHIWDPITATTIRTYIGHTSSVQRIAWSPDSRYIASISEDQPEVHVWETHTGLLLLTYTGHNKPLRTIAWSLDGTRIASAGLDNTVHVWHAI</sequence>
<feature type="domain" description="TIR" evidence="5">
    <location>
        <begin position="6"/>
        <end position="142"/>
    </location>
</feature>
<dbReference type="Pfam" id="PF00400">
    <property type="entry name" value="WD40"/>
    <property type="match status" value="6"/>
</dbReference>
<dbReference type="InterPro" id="IPR036322">
    <property type="entry name" value="WD40_repeat_dom_sf"/>
</dbReference>
<feature type="repeat" description="WD" evidence="3">
    <location>
        <begin position="225"/>
        <end position="266"/>
    </location>
</feature>
<feature type="repeat" description="WD" evidence="3">
    <location>
        <begin position="280"/>
        <end position="314"/>
    </location>
</feature>
<feature type="repeat" description="WD" evidence="3">
    <location>
        <begin position="494"/>
        <end position="528"/>
    </location>
</feature>
<proteinExistence type="predicted"/>
<dbReference type="SUPFAM" id="SSF50978">
    <property type="entry name" value="WD40 repeat-like"/>
    <property type="match status" value="1"/>
</dbReference>
<evidence type="ECO:0000256" key="2">
    <source>
        <dbReference type="ARBA" id="ARBA00022737"/>
    </source>
</evidence>
<organism evidence="6 7">
    <name type="scientific">Ktedonosporobacter rubrisoli</name>
    <dbReference type="NCBI Taxonomy" id="2509675"/>
    <lineage>
        <taxon>Bacteria</taxon>
        <taxon>Bacillati</taxon>
        <taxon>Chloroflexota</taxon>
        <taxon>Ktedonobacteria</taxon>
        <taxon>Ktedonobacterales</taxon>
        <taxon>Ktedonosporobacteraceae</taxon>
        <taxon>Ktedonosporobacter</taxon>
    </lineage>
</organism>
<dbReference type="InterPro" id="IPR015943">
    <property type="entry name" value="WD40/YVTN_repeat-like_dom_sf"/>
</dbReference>
<evidence type="ECO:0000259" key="5">
    <source>
        <dbReference type="PROSITE" id="PS50104"/>
    </source>
</evidence>
<protein>
    <submittedName>
        <fullName evidence="6">TIR domain-containing protein</fullName>
    </submittedName>
</protein>
<dbReference type="Gene3D" id="3.40.50.10140">
    <property type="entry name" value="Toll/interleukin-1 receptor homology (TIR) domain"/>
    <property type="match status" value="1"/>
</dbReference>
<dbReference type="PROSITE" id="PS00678">
    <property type="entry name" value="WD_REPEATS_1"/>
    <property type="match status" value="1"/>
</dbReference>
<evidence type="ECO:0000256" key="3">
    <source>
        <dbReference type="PROSITE-ProRule" id="PRU00221"/>
    </source>
</evidence>
<dbReference type="InterPro" id="IPR000157">
    <property type="entry name" value="TIR_dom"/>
</dbReference>
<dbReference type="PROSITE" id="PS50294">
    <property type="entry name" value="WD_REPEATS_REGION"/>
    <property type="match status" value="2"/>
</dbReference>
<dbReference type="PANTHER" id="PTHR22847:SF637">
    <property type="entry name" value="WD REPEAT DOMAIN 5B"/>
    <property type="match status" value="1"/>
</dbReference>
<evidence type="ECO:0000256" key="4">
    <source>
        <dbReference type="SAM" id="MobiDB-lite"/>
    </source>
</evidence>
<dbReference type="AlphaFoldDB" id="A0A4P6K125"/>
<dbReference type="PROSITE" id="PS50082">
    <property type="entry name" value="WD_REPEATS_2"/>
    <property type="match status" value="4"/>
</dbReference>
<dbReference type="PANTHER" id="PTHR22847">
    <property type="entry name" value="WD40 REPEAT PROTEIN"/>
    <property type="match status" value="1"/>
</dbReference>
<keyword evidence="1 3" id="KW-0853">WD repeat</keyword>
<reference evidence="6 7" key="1">
    <citation type="submission" date="2019-01" db="EMBL/GenBank/DDBJ databases">
        <title>Ktedonosporobacter rubrisoli SCAWS-G2.</title>
        <authorList>
            <person name="Huang Y."/>
            <person name="Yan B."/>
        </authorList>
    </citation>
    <scope>NUCLEOTIDE SEQUENCE [LARGE SCALE GENOMIC DNA]</scope>
    <source>
        <strain evidence="6 7">SCAWS-G2</strain>
    </source>
</reference>
<evidence type="ECO:0000256" key="1">
    <source>
        <dbReference type="ARBA" id="ARBA00022574"/>
    </source>
</evidence>
<gene>
    <name evidence="6" type="ORF">EPA93_40090</name>
</gene>
<dbReference type="EMBL" id="CP035758">
    <property type="protein sequence ID" value="QBD81847.1"/>
    <property type="molecule type" value="Genomic_DNA"/>
</dbReference>
<dbReference type="SUPFAM" id="SSF52200">
    <property type="entry name" value="Toll/Interleukin receptor TIR domain"/>
    <property type="match status" value="1"/>
</dbReference>
<dbReference type="Gene3D" id="2.130.10.10">
    <property type="entry name" value="YVTN repeat-like/Quinoprotein amine dehydrogenase"/>
    <property type="match status" value="2"/>
</dbReference>
<dbReference type="OrthoDB" id="422888at2"/>
<dbReference type="Pfam" id="PF13676">
    <property type="entry name" value="TIR_2"/>
    <property type="match status" value="1"/>
</dbReference>
<keyword evidence="7" id="KW-1185">Reference proteome</keyword>